<evidence type="ECO:0000256" key="13">
    <source>
        <dbReference type="ARBA" id="ARBA00023239"/>
    </source>
</evidence>
<evidence type="ECO:0000259" key="17">
    <source>
        <dbReference type="PROSITE" id="PS50125"/>
    </source>
</evidence>
<evidence type="ECO:0000256" key="2">
    <source>
        <dbReference type="ARBA" id="ARBA00001946"/>
    </source>
</evidence>
<evidence type="ECO:0000313" key="18">
    <source>
        <dbReference type="EMBL" id="CAL1281494.1"/>
    </source>
</evidence>
<comment type="catalytic activity">
    <reaction evidence="1">
        <text>ATP = 3',5'-cyclic AMP + diphosphate</text>
        <dbReference type="Rhea" id="RHEA:15389"/>
        <dbReference type="ChEBI" id="CHEBI:30616"/>
        <dbReference type="ChEBI" id="CHEBI:33019"/>
        <dbReference type="ChEBI" id="CHEBI:58165"/>
        <dbReference type="EC" id="4.6.1.1"/>
    </reaction>
</comment>
<evidence type="ECO:0000313" key="19">
    <source>
        <dbReference type="Proteomes" id="UP001497382"/>
    </source>
</evidence>
<dbReference type="GO" id="GO:0035556">
    <property type="term" value="P:intracellular signal transduction"/>
    <property type="evidence" value="ECO:0007669"/>
    <property type="project" value="InterPro"/>
</dbReference>
<feature type="transmembrane region" description="Helical" evidence="16">
    <location>
        <begin position="149"/>
        <end position="169"/>
    </location>
</feature>
<dbReference type="FunFam" id="3.30.70.1230:FF:000114">
    <property type="entry name" value="Adenylate cyclase 8 (brain)"/>
    <property type="match status" value="1"/>
</dbReference>
<dbReference type="SMART" id="SM00044">
    <property type="entry name" value="CYCc"/>
    <property type="match status" value="1"/>
</dbReference>
<gene>
    <name evidence="18" type="ORF">LARSCL_LOCUS11594</name>
</gene>
<comment type="similarity">
    <text evidence="14">Belongs to the adenylyl cyclase class-4/guanylyl cyclase family.</text>
</comment>
<evidence type="ECO:0000256" key="5">
    <source>
        <dbReference type="ARBA" id="ARBA00022692"/>
    </source>
</evidence>
<dbReference type="Pfam" id="PF00211">
    <property type="entry name" value="Guanylate_cyc"/>
    <property type="match status" value="2"/>
</dbReference>
<evidence type="ECO:0000256" key="16">
    <source>
        <dbReference type="SAM" id="Phobius"/>
    </source>
</evidence>
<evidence type="ECO:0000256" key="8">
    <source>
        <dbReference type="ARBA" id="ARBA00022840"/>
    </source>
</evidence>
<dbReference type="GO" id="GO:0004016">
    <property type="term" value="F:adenylate cyclase activity"/>
    <property type="evidence" value="ECO:0007669"/>
    <property type="project" value="UniProtKB-EC"/>
</dbReference>
<keyword evidence="11" id="KW-0115">cAMP biosynthesis</keyword>
<dbReference type="EC" id="4.6.1.1" evidence="4"/>
<feature type="transmembrane region" description="Helical" evidence="16">
    <location>
        <begin position="793"/>
        <end position="811"/>
    </location>
</feature>
<dbReference type="CDD" id="cd07302">
    <property type="entry name" value="CHD"/>
    <property type="match status" value="1"/>
</dbReference>
<organism evidence="18 19">
    <name type="scientific">Larinioides sclopetarius</name>
    <dbReference type="NCBI Taxonomy" id="280406"/>
    <lineage>
        <taxon>Eukaryota</taxon>
        <taxon>Metazoa</taxon>
        <taxon>Ecdysozoa</taxon>
        <taxon>Arthropoda</taxon>
        <taxon>Chelicerata</taxon>
        <taxon>Arachnida</taxon>
        <taxon>Araneae</taxon>
        <taxon>Araneomorphae</taxon>
        <taxon>Entelegynae</taxon>
        <taxon>Araneoidea</taxon>
        <taxon>Araneidae</taxon>
        <taxon>Larinioides</taxon>
    </lineage>
</organism>
<accession>A0AAV2AEH8</accession>
<feature type="region of interest" description="Disordered" evidence="15">
    <location>
        <begin position="594"/>
        <end position="622"/>
    </location>
</feature>
<dbReference type="InterPro" id="IPR001054">
    <property type="entry name" value="A/G_cyclase"/>
</dbReference>
<dbReference type="GO" id="GO:0005524">
    <property type="term" value="F:ATP binding"/>
    <property type="evidence" value="ECO:0007669"/>
    <property type="project" value="UniProtKB-KW"/>
</dbReference>
<evidence type="ECO:0000256" key="1">
    <source>
        <dbReference type="ARBA" id="ARBA00001593"/>
    </source>
</evidence>
<keyword evidence="13 14" id="KW-0456">Lyase</keyword>
<dbReference type="GO" id="GO:0006171">
    <property type="term" value="P:cAMP biosynthetic process"/>
    <property type="evidence" value="ECO:0007669"/>
    <property type="project" value="UniProtKB-KW"/>
</dbReference>
<keyword evidence="19" id="KW-1185">Reference proteome</keyword>
<evidence type="ECO:0000256" key="15">
    <source>
        <dbReference type="SAM" id="MobiDB-lite"/>
    </source>
</evidence>
<evidence type="ECO:0000256" key="4">
    <source>
        <dbReference type="ARBA" id="ARBA00012201"/>
    </source>
</evidence>
<dbReference type="PANTHER" id="PTHR45627">
    <property type="entry name" value="ADENYLATE CYCLASE TYPE 1"/>
    <property type="match status" value="1"/>
</dbReference>
<evidence type="ECO:0000256" key="12">
    <source>
        <dbReference type="ARBA" id="ARBA00023136"/>
    </source>
</evidence>
<sequence>TSAPGTKLQTRCAREFFLRPSRRVADCGQCEKEKSINMSSCADSGKGESTPGDNDKTENETKEDVSRPSAASSSTVASILRRRMSWGRCPFLGHSFWDPSLEEAYQKYSHRQRRKSLVVVNLVDIILKVVWIVSDYLTGGIEAVLDLSLWVQVTPFLILNTILCFCTCWKCFSRNYLHWGALITCLLLNLQASIGVDVENAKLILKDGTMELLGPWRIIFVVFVTYSMLPLSLRWCLFCGTISSVAYTIIVVSFTPVSERTLDFAKKVLTNALLYTCINLVSMYTKYLTDRAQRNAFLETRRAIETRHKTAKENNKQERLLLSVLPRFVVMEMIRDMASDEDEDFQNNRKILSAQQFHRIYIHCYDHVSILFADIQGFTALASSCSAQELVQVLNDLFARFDRLAHEQHCLRIKLLGDCYYCVSGLPEPRPDHAHCCVEMGLHMIHVIKLVREKTRVDLNMRIGIHSGSVLCGVLGLYKWQFDVWSNDVTLANHMESGGIAGKVHISKATLDYLGDTYEVDPGQGETRDAYLRTHGVETFLIRKNQPSVSPSKFCQSFRGLKKAMCRQDSRSDEDVDWNPEIPFENLNYMRDSMDDETTSLPANDEPKARKASTHRPLTPTVSEEVEELIEQSIEIESNKKMRKDHLSWFSLTFISSDTETKFHQIRDRVFRSNTSCAFAVWIFVALTQIIMTPKSLVTVSVFPAVTLFLGATFAAVCASTALAPSAGWARVLGSALDNRRPLRNAIFCATVAAIVLGATANMFSCDGSLSFIRESLNQTSTDTSTSCTHPQYFVLSWILTMVACVSFLKVHYLLKLGLLLFMLSTYLLLMLVIFSDVFEGTCHKYDSLRKVCVSLKFRALTLLIIFFYMVSYHCRLIEITSRLDFLWKLQAQKELQEMRELRQHNQQLLKNILPDHVASYFLLQDRNYELLDEERFRPLEKIKTISSTYMAASGLNPSRKGPDEWGHLTALVDFAFAMREALDELNKHSFNNFKLRIGS</sequence>
<dbReference type="EMBL" id="CAXIEN010000145">
    <property type="protein sequence ID" value="CAL1281494.1"/>
    <property type="molecule type" value="Genomic_DNA"/>
</dbReference>
<feature type="transmembrane region" description="Helical" evidence="16">
    <location>
        <begin position="698"/>
        <end position="724"/>
    </location>
</feature>
<dbReference type="PANTHER" id="PTHR45627:SF1">
    <property type="entry name" value="ADENYLATE CYCLASE TYPE 8"/>
    <property type="match status" value="1"/>
</dbReference>
<evidence type="ECO:0000256" key="10">
    <source>
        <dbReference type="ARBA" id="ARBA00022989"/>
    </source>
</evidence>
<keyword evidence="9" id="KW-0460">Magnesium</keyword>
<proteinExistence type="inferred from homology"/>
<dbReference type="Gene3D" id="3.30.70.1230">
    <property type="entry name" value="Nucleotide cyclase"/>
    <property type="match status" value="2"/>
</dbReference>
<feature type="transmembrane region" description="Helical" evidence="16">
    <location>
        <begin position="214"/>
        <end position="229"/>
    </location>
</feature>
<dbReference type="SUPFAM" id="SSF55073">
    <property type="entry name" value="Nucleotide cyclase"/>
    <property type="match status" value="2"/>
</dbReference>
<feature type="transmembrane region" description="Helical" evidence="16">
    <location>
        <begin position="117"/>
        <end position="137"/>
    </location>
</feature>
<evidence type="ECO:0000256" key="7">
    <source>
        <dbReference type="ARBA" id="ARBA00022741"/>
    </source>
</evidence>
<reference evidence="18 19" key="1">
    <citation type="submission" date="2024-04" db="EMBL/GenBank/DDBJ databases">
        <authorList>
            <person name="Rising A."/>
            <person name="Reimegard J."/>
            <person name="Sonavane S."/>
            <person name="Akerstrom W."/>
            <person name="Nylinder S."/>
            <person name="Hedman E."/>
            <person name="Kallberg Y."/>
        </authorList>
    </citation>
    <scope>NUCLEOTIDE SEQUENCE [LARGE SCALE GENOMIC DNA]</scope>
</reference>
<feature type="domain" description="Guanylate cyclase" evidence="17">
    <location>
        <begin position="930"/>
        <end position="1000"/>
    </location>
</feature>
<feature type="transmembrane region" description="Helical" evidence="16">
    <location>
        <begin position="176"/>
        <end position="194"/>
    </location>
</feature>
<comment type="subcellular location">
    <subcellularLocation>
        <location evidence="3">Membrane</location>
        <topology evidence="3">Multi-pass membrane protein</topology>
    </subcellularLocation>
</comment>
<dbReference type="InterPro" id="IPR018297">
    <property type="entry name" value="A/G_cyclase_CS"/>
</dbReference>
<feature type="compositionally biased region" description="Basic and acidic residues" evidence="15">
    <location>
        <begin position="53"/>
        <end position="66"/>
    </location>
</feature>
<keyword evidence="12 16" id="KW-0472">Membrane</keyword>
<name>A0AAV2AEH8_9ARAC</name>
<dbReference type="Proteomes" id="UP001497382">
    <property type="component" value="Unassembled WGS sequence"/>
</dbReference>
<feature type="transmembrane region" description="Helical" evidence="16">
    <location>
        <begin position="671"/>
        <end position="692"/>
    </location>
</feature>
<dbReference type="InterPro" id="IPR009398">
    <property type="entry name" value="Adcy_conserved_dom"/>
</dbReference>
<evidence type="ECO:0000256" key="9">
    <source>
        <dbReference type="ARBA" id="ARBA00022842"/>
    </source>
</evidence>
<feature type="transmembrane region" description="Helical" evidence="16">
    <location>
        <begin position="268"/>
        <end position="285"/>
    </location>
</feature>
<feature type="transmembrane region" description="Helical" evidence="16">
    <location>
        <begin position="745"/>
        <end position="764"/>
    </location>
</feature>
<keyword evidence="6" id="KW-0479">Metal-binding</keyword>
<comment type="cofactor">
    <cofactor evidence="2">
        <name>Mg(2+)</name>
        <dbReference type="ChEBI" id="CHEBI:18420"/>
    </cofactor>
</comment>
<dbReference type="PROSITE" id="PS50125">
    <property type="entry name" value="GUANYLATE_CYCLASE_2"/>
    <property type="match status" value="2"/>
</dbReference>
<evidence type="ECO:0000256" key="3">
    <source>
        <dbReference type="ARBA" id="ARBA00004141"/>
    </source>
</evidence>
<feature type="non-terminal residue" evidence="18">
    <location>
        <position position="1"/>
    </location>
</feature>
<feature type="region of interest" description="Disordered" evidence="15">
    <location>
        <begin position="27"/>
        <end position="73"/>
    </location>
</feature>
<feature type="domain" description="Guanylate cyclase" evidence="17">
    <location>
        <begin position="369"/>
        <end position="496"/>
    </location>
</feature>
<feature type="transmembrane region" description="Helical" evidence="16">
    <location>
        <begin position="856"/>
        <end position="875"/>
    </location>
</feature>
<dbReference type="PROSITE" id="PS00452">
    <property type="entry name" value="GUANYLATE_CYCLASE_1"/>
    <property type="match status" value="1"/>
</dbReference>
<dbReference type="Pfam" id="PF06327">
    <property type="entry name" value="Adcy_cons_dom"/>
    <property type="match status" value="1"/>
</dbReference>
<comment type="caution">
    <text evidence="18">The sequence shown here is derived from an EMBL/GenBank/DDBJ whole genome shotgun (WGS) entry which is preliminary data.</text>
</comment>
<dbReference type="GO" id="GO:0005886">
    <property type="term" value="C:plasma membrane"/>
    <property type="evidence" value="ECO:0007669"/>
    <property type="project" value="InterPro"/>
</dbReference>
<evidence type="ECO:0000256" key="14">
    <source>
        <dbReference type="RuleBase" id="RU000405"/>
    </source>
</evidence>
<evidence type="ECO:0000256" key="6">
    <source>
        <dbReference type="ARBA" id="ARBA00022723"/>
    </source>
</evidence>
<dbReference type="Pfam" id="PF16214">
    <property type="entry name" value="AC_N"/>
    <property type="match status" value="1"/>
</dbReference>
<dbReference type="GO" id="GO:0046872">
    <property type="term" value="F:metal ion binding"/>
    <property type="evidence" value="ECO:0007669"/>
    <property type="project" value="UniProtKB-KW"/>
</dbReference>
<evidence type="ECO:0000256" key="11">
    <source>
        <dbReference type="ARBA" id="ARBA00022998"/>
    </source>
</evidence>
<feature type="transmembrane region" description="Helical" evidence="16">
    <location>
        <begin position="236"/>
        <end position="256"/>
    </location>
</feature>
<dbReference type="AlphaFoldDB" id="A0AAV2AEH8"/>
<keyword evidence="8" id="KW-0067">ATP-binding</keyword>
<dbReference type="GO" id="GO:0007189">
    <property type="term" value="P:adenylate cyclase-activating G protein-coupled receptor signaling pathway"/>
    <property type="evidence" value="ECO:0007669"/>
    <property type="project" value="TreeGrafter"/>
</dbReference>
<dbReference type="InterPro" id="IPR032628">
    <property type="entry name" value="AC_N"/>
</dbReference>
<dbReference type="InterPro" id="IPR029787">
    <property type="entry name" value="Nucleotide_cyclase"/>
</dbReference>
<feature type="transmembrane region" description="Helical" evidence="16">
    <location>
        <begin position="818"/>
        <end position="836"/>
    </location>
</feature>
<keyword evidence="7" id="KW-0547">Nucleotide-binding</keyword>
<protein>
    <recommendedName>
        <fullName evidence="4">adenylate cyclase</fullName>
        <ecNumber evidence="4">4.6.1.1</ecNumber>
    </recommendedName>
</protein>
<keyword evidence="5 16" id="KW-0812">Transmembrane</keyword>
<keyword evidence="10 16" id="KW-1133">Transmembrane helix</keyword>